<reference evidence="8 9" key="1">
    <citation type="submission" date="2020-08" db="EMBL/GenBank/DDBJ databases">
        <title>The genome sequence of type strain Novosphingobium flavum NBRC 111647.</title>
        <authorList>
            <person name="Liu Y."/>
        </authorList>
    </citation>
    <scope>NUCLEOTIDE SEQUENCE [LARGE SCALE GENOMIC DNA]</scope>
    <source>
        <strain evidence="8 9">NBRC 111647</strain>
    </source>
</reference>
<dbReference type="PRINTS" id="PR00783">
    <property type="entry name" value="MINTRINSICP"/>
</dbReference>
<dbReference type="PANTHER" id="PTHR45724:SF13">
    <property type="entry name" value="AQUAPORIN NIP1-1-RELATED"/>
    <property type="match status" value="1"/>
</dbReference>
<evidence type="ECO:0000256" key="7">
    <source>
        <dbReference type="SAM" id="Phobius"/>
    </source>
</evidence>
<dbReference type="InterPro" id="IPR000425">
    <property type="entry name" value="MIP"/>
</dbReference>
<evidence type="ECO:0000313" key="9">
    <source>
        <dbReference type="Proteomes" id="UP000566813"/>
    </source>
</evidence>
<dbReference type="SUPFAM" id="SSF81338">
    <property type="entry name" value="Aquaporin-like"/>
    <property type="match status" value="1"/>
</dbReference>
<comment type="subcellular location">
    <subcellularLocation>
        <location evidence="1">Membrane</location>
        <topology evidence="1">Multi-pass membrane protein</topology>
    </subcellularLocation>
</comment>
<proteinExistence type="inferred from homology"/>
<organism evidence="8 9">
    <name type="scientific">Novosphingobium flavum</name>
    <dbReference type="NCBI Taxonomy" id="1778672"/>
    <lineage>
        <taxon>Bacteria</taxon>
        <taxon>Pseudomonadati</taxon>
        <taxon>Pseudomonadota</taxon>
        <taxon>Alphaproteobacteria</taxon>
        <taxon>Sphingomonadales</taxon>
        <taxon>Sphingomonadaceae</taxon>
        <taxon>Novosphingobium</taxon>
    </lineage>
</organism>
<feature type="transmembrane region" description="Helical" evidence="7">
    <location>
        <begin position="152"/>
        <end position="177"/>
    </location>
</feature>
<dbReference type="GO" id="GO:0016020">
    <property type="term" value="C:membrane"/>
    <property type="evidence" value="ECO:0007669"/>
    <property type="project" value="UniProtKB-SubCell"/>
</dbReference>
<protein>
    <submittedName>
        <fullName evidence="8">Aquaporin family protein</fullName>
    </submittedName>
</protein>
<feature type="transmembrane region" description="Helical" evidence="7">
    <location>
        <begin position="197"/>
        <end position="219"/>
    </location>
</feature>
<gene>
    <name evidence="8" type="ORF">H7F51_13850</name>
</gene>
<evidence type="ECO:0000256" key="2">
    <source>
        <dbReference type="ARBA" id="ARBA00022448"/>
    </source>
</evidence>
<evidence type="ECO:0000256" key="1">
    <source>
        <dbReference type="ARBA" id="ARBA00004141"/>
    </source>
</evidence>
<feature type="transmembrane region" description="Helical" evidence="7">
    <location>
        <begin position="90"/>
        <end position="109"/>
    </location>
</feature>
<comment type="caution">
    <text evidence="8">The sequence shown here is derived from an EMBL/GenBank/DDBJ whole genome shotgun (WGS) entry which is preliminary data.</text>
</comment>
<accession>A0A7X1FTD8</accession>
<keyword evidence="3 6" id="KW-0812">Transmembrane</keyword>
<dbReference type="InterPro" id="IPR023271">
    <property type="entry name" value="Aquaporin-like"/>
</dbReference>
<dbReference type="Pfam" id="PF00230">
    <property type="entry name" value="MIP"/>
    <property type="match status" value="1"/>
</dbReference>
<evidence type="ECO:0000256" key="4">
    <source>
        <dbReference type="ARBA" id="ARBA00022989"/>
    </source>
</evidence>
<comment type="similarity">
    <text evidence="6">Belongs to the MIP/aquaporin (TC 1.A.8) family.</text>
</comment>
<dbReference type="Gene3D" id="1.20.1080.10">
    <property type="entry name" value="Glycerol uptake facilitator protein"/>
    <property type="match status" value="1"/>
</dbReference>
<keyword evidence="2 6" id="KW-0813">Transport</keyword>
<dbReference type="EMBL" id="JACLAW010000010">
    <property type="protein sequence ID" value="MBC2666603.1"/>
    <property type="molecule type" value="Genomic_DNA"/>
</dbReference>
<dbReference type="InterPro" id="IPR034294">
    <property type="entry name" value="Aquaporin_transptr"/>
</dbReference>
<evidence type="ECO:0000256" key="6">
    <source>
        <dbReference type="RuleBase" id="RU000477"/>
    </source>
</evidence>
<dbReference type="AlphaFoldDB" id="A0A7X1FTD8"/>
<keyword evidence="4 7" id="KW-1133">Transmembrane helix</keyword>
<evidence type="ECO:0000256" key="3">
    <source>
        <dbReference type="ARBA" id="ARBA00022692"/>
    </source>
</evidence>
<dbReference type="Proteomes" id="UP000566813">
    <property type="component" value="Unassembled WGS sequence"/>
</dbReference>
<keyword evidence="9" id="KW-1185">Reference proteome</keyword>
<dbReference type="GO" id="GO:0015267">
    <property type="term" value="F:channel activity"/>
    <property type="evidence" value="ECO:0007669"/>
    <property type="project" value="InterPro"/>
</dbReference>
<evidence type="ECO:0000256" key="5">
    <source>
        <dbReference type="ARBA" id="ARBA00023136"/>
    </source>
</evidence>
<name>A0A7X1FTD8_9SPHN</name>
<evidence type="ECO:0000313" key="8">
    <source>
        <dbReference type="EMBL" id="MBC2666603.1"/>
    </source>
</evidence>
<keyword evidence="5 7" id="KW-0472">Membrane</keyword>
<feature type="transmembrane region" description="Helical" evidence="7">
    <location>
        <begin position="124"/>
        <end position="145"/>
    </location>
</feature>
<feature type="transmembrane region" description="Helical" evidence="7">
    <location>
        <begin position="52"/>
        <end position="78"/>
    </location>
</feature>
<dbReference type="PANTHER" id="PTHR45724">
    <property type="entry name" value="AQUAPORIN NIP2-1"/>
    <property type="match status" value="1"/>
</dbReference>
<sequence>MIGVGMRRLAAELIGTALLVATVVGSGIMAETLAAGNVAVALLGNTIATGAILYVLITVLGPVSGAHFNPAVSVVFALRREIGWGRVGGYAAAQVVGGIAGTLLAHAMFGEALFQLSLHARSGGAQWLSEGVATFALVFTILGALHHRSENVPVAVALVIVAGYWFTASTSFANPAVTIARALSNTFAGIAPGDVPAFILAQFAGALAALGAAHGLFGWTPLPDEQPSLSALPD</sequence>